<reference evidence="3" key="1">
    <citation type="submission" date="2014-04" db="EMBL/GenBank/DDBJ databases">
        <title>Evolutionary Origins and Diversification of the Mycorrhizal Mutualists.</title>
        <authorList>
            <consortium name="DOE Joint Genome Institute"/>
            <consortium name="Mycorrhizal Genomics Consortium"/>
            <person name="Kohler A."/>
            <person name="Kuo A."/>
            <person name="Nagy L.G."/>
            <person name="Floudas D."/>
            <person name="Copeland A."/>
            <person name="Barry K.W."/>
            <person name="Cichocki N."/>
            <person name="Veneault-Fourrey C."/>
            <person name="LaButti K."/>
            <person name="Lindquist E.A."/>
            <person name="Lipzen A."/>
            <person name="Lundell T."/>
            <person name="Morin E."/>
            <person name="Murat C."/>
            <person name="Riley R."/>
            <person name="Ohm R."/>
            <person name="Sun H."/>
            <person name="Tunlid A."/>
            <person name="Henrissat B."/>
            <person name="Grigoriev I.V."/>
            <person name="Hibbett D.S."/>
            <person name="Martin F."/>
        </authorList>
    </citation>
    <scope>NUCLEOTIDE SEQUENCE [LARGE SCALE GENOMIC DNA]</scope>
    <source>
        <strain evidence="3">FD-334 SS-4</strain>
    </source>
</reference>
<dbReference type="AlphaFoldDB" id="A0A0D2N050"/>
<evidence type="ECO:0000313" key="2">
    <source>
        <dbReference type="EMBL" id="KJA12584.1"/>
    </source>
</evidence>
<name>A0A0D2N050_HYPSF</name>
<protein>
    <submittedName>
        <fullName evidence="2">Uncharacterized protein</fullName>
    </submittedName>
</protein>
<gene>
    <name evidence="2" type="ORF">HYPSUDRAFT_210355</name>
</gene>
<organism evidence="2 3">
    <name type="scientific">Hypholoma sublateritium (strain FD-334 SS-4)</name>
    <dbReference type="NCBI Taxonomy" id="945553"/>
    <lineage>
        <taxon>Eukaryota</taxon>
        <taxon>Fungi</taxon>
        <taxon>Dikarya</taxon>
        <taxon>Basidiomycota</taxon>
        <taxon>Agaricomycotina</taxon>
        <taxon>Agaricomycetes</taxon>
        <taxon>Agaricomycetidae</taxon>
        <taxon>Agaricales</taxon>
        <taxon>Agaricineae</taxon>
        <taxon>Strophariaceae</taxon>
        <taxon>Hypholoma</taxon>
    </lineage>
</organism>
<feature type="region of interest" description="Disordered" evidence="1">
    <location>
        <begin position="192"/>
        <end position="261"/>
    </location>
</feature>
<proteinExistence type="predicted"/>
<dbReference type="EMBL" id="KN818111">
    <property type="protein sequence ID" value="KJA12584.1"/>
    <property type="molecule type" value="Genomic_DNA"/>
</dbReference>
<feature type="compositionally biased region" description="Polar residues" evidence="1">
    <location>
        <begin position="247"/>
        <end position="261"/>
    </location>
</feature>
<sequence>MSWSELRDLAFHPIINGLFVADALNISTALLKSHESYNIITLSRLRLFCCLATRNLTHGLFNFLSHDAIAHNYWKRHHHVDLPVECFAFTSTRLMFELHAIRTGIRAGQMQPIVDPHFRMRDDDGHMTTLFRDIWKANKSSIADLCIFTAKNVSDIEQEVFGIRSSDAPGPQPPTRTKSFLNLMIRATSSTAAASPDLRTPSGSLPVSGSPSVSPFNRVPGNTGPLAITAPSSPVTPGSPAHLSATGVGTASPTLASRSPGGSTSQFPLIAALQDFSASCKLQEKYWFALEGDEQYFPLLKGPASSKATRLTLSAIRESAGVGVSGLGQLFK</sequence>
<accession>A0A0D2N050</accession>
<evidence type="ECO:0000313" key="3">
    <source>
        <dbReference type="Proteomes" id="UP000054270"/>
    </source>
</evidence>
<evidence type="ECO:0000256" key="1">
    <source>
        <dbReference type="SAM" id="MobiDB-lite"/>
    </source>
</evidence>
<feature type="compositionally biased region" description="Low complexity" evidence="1">
    <location>
        <begin position="201"/>
        <end position="215"/>
    </location>
</feature>
<dbReference type="Proteomes" id="UP000054270">
    <property type="component" value="Unassembled WGS sequence"/>
</dbReference>
<keyword evidence="3" id="KW-1185">Reference proteome</keyword>